<protein>
    <submittedName>
        <fullName evidence="11">DNA internalization-related competence protein ComEC/Rec2</fullName>
    </submittedName>
</protein>
<feature type="domain" description="ComEC/Rec2-related protein" evidence="9">
    <location>
        <begin position="213"/>
        <end position="469"/>
    </location>
</feature>
<feature type="domain" description="DUF4131" evidence="10">
    <location>
        <begin position="19"/>
        <end position="180"/>
    </location>
</feature>
<feature type="transmembrane region" description="Helical" evidence="7">
    <location>
        <begin position="369"/>
        <end position="389"/>
    </location>
</feature>
<dbReference type="InterPro" id="IPR036866">
    <property type="entry name" value="RibonucZ/Hydroxyglut_hydro"/>
</dbReference>
<feature type="transmembrane region" description="Helical" evidence="7">
    <location>
        <begin position="477"/>
        <end position="495"/>
    </location>
</feature>
<dbReference type="Proteomes" id="UP000596074">
    <property type="component" value="Chromosome"/>
</dbReference>
<feature type="transmembrane region" description="Helical" evidence="7">
    <location>
        <begin position="401"/>
        <end position="421"/>
    </location>
</feature>
<dbReference type="GO" id="GO:0005886">
    <property type="term" value="C:plasma membrane"/>
    <property type="evidence" value="ECO:0007669"/>
    <property type="project" value="UniProtKB-SubCell"/>
</dbReference>
<feature type="transmembrane region" description="Helical" evidence="7">
    <location>
        <begin position="428"/>
        <end position="445"/>
    </location>
</feature>
<evidence type="ECO:0000256" key="5">
    <source>
        <dbReference type="ARBA" id="ARBA00023136"/>
    </source>
</evidence>
<keyword evidence="5 7" id="KW-0472">Membrane</keyword>
<feature type="transmembrane region" description="Helical" evidence="7">
    <location>
        <begin position="235"/>
        <end position="259"/>
    </location>
</feature>
<dbReference type="NCBIfam" id="TIGR00360">
    <property type="entry name" value="ComEC_N-term"/>
    <property type="match status" value="1"/>
</dbReference>
<dbReference type="RefSeq" id="WP_228346634.1">
    <property type="nucleotide sequence ID" value="NZ_CP046056.1"/>
</dbReference>
<evidence type="ECO:0000259" key="10">
    <source>
        <dbReference type="Pfam" id="PF13567"/>
    </source>
</evidence>
<keyword evidence="4 7" id="KW-1133">Transmembrane helix</keyword>
<dbReference type="InterPro" id="IPR004797">
    <property type="entry name" value="Competence_ComEC/Rec2"/>
</dbReference>
<name>A0A9X7UWA5_9GAMM</name>
<keyword evidence="3 7" id="KW-0812">Transmembrane</keyword>
<evidence type="ECO:0000256" key="2">
    <source>
        <dbReference type="ARBA" id="ARBA00022475"/>
    </source>
</evidence>
<proteinExistence type="predicted"/>
<evidence type="ECO:0000256" key="7">
    <source>
        <dbReference type="SAM" id="Phobius"/>
    </source>
</evidence>
<evidence type="ECO:0000259" key="9">
    <source>
        <dbReference type="Pfam" id="PF03772"/>
    </source>
</evidence>
<dbReference type="PANTHER" id="PTHR30619:SF1">
    <property type="entry name" value="RECOMBINATION PROTEIN 2"/>
    <property type="match status" value="1"/>
</dbReference>
<dbReference type="SUPFAM" id="SSF56281">
    <property type="entry name" value="Metallo-hydrolase/oxidoreductase"/>
    <property type="match status" value="1"/>
</dbReference>
<feature type="transmembrane region" description="Helical" evidence="7">
    <location>
        <begin position="451"/>
        <end position="470"/>
    </location>
</feature>
<dbReference type="Pfam" id="PF03772">
    <property type="entry name" value="Competence"/>
    <property type="match status" value="1"/>
</dbReference>
<comment type="subcellular location">
    <subcellularLocation>
        <location evidence="1">Cell membrane</location>
        <topology evidence="1">Multi-pass membrane protein</topology>
    </subcellularLocation>
</comment>
<dbReference type="PANTHER" id="PTHR30619">
    <property type="entry name" value="DNA INTERNALIZATION/COMPETENCE PROTEIN COMEC/REC2"/>
    <property type="match status" value="1"/>
</dbReference>
<dbReference type="Pfam" id="PF00753">
    <property type="entry name" value="Lactamase_B"/>
    <property type="match status" value="1"/>
</dbReference>
<evidence type="ECO:0000256" key="6">
    <source>
        <dbReference type="SAM" id="MobiDB-lite"/>
    </source>
</evidence>
<keyword evidence="2" id="KW-1003">Cell membrane</keyword>
<organism evidence="11 12">
    <name type="scientific">Venatoribacter cucullus</name>
    <dbReference type="NCBI Taxonomy" id="2661630"/>
    <lineage>
        <taxon>Bacteria</taxon>
        <taxon>Pseudomonadati</taxon>
        <taxon>Pseudomonadota</taxon>
        <taxon>Gammaproteobacteria</taxon>
        <taxon>Oceanospirillales</taxon>
        <taxon>Oceanospirillaceae</taxon>
        <taxon>Venatoribacter</taxon>
    </lineage>
</organism>
<dbReference type="InterPro" id="IPR052159">
    <property type="entry name" value="Competence_DNA_uptake"/>
</dbReference>
<feature type="transmembrane region" description="Helical" evidence="7">
    <location>
        <begin position="271"/>
        <end position="292"/>
    </location>
</feature>
<feature type="transmembrane region" description="Helical" evidence="7">
    <location>
        <begin position="345"/>
        <end position="362"/>
    </location>
</feature>
<dbReference type="NCBIfam" id="TIGR00361">
    <property type="entry name" value="ComEC_Rec2"/>
    <property type="match status" value="1"/>
</dbReference>
<keyword evidence="12" id="KW-1185">Reference proteome</keyword>
<dbReference type="Gene3D" id="3.60.15.10">
    <property type="entry name" value="Ribonuclease Z/Hydroxyacylglutathione hydrolase-like"/>
    <property type="match status" value="1"/>
</dbReference>
<dbReference type="KEGG" id="vcw:GJQ55_06110"/>
<evidence type="ECO:0000259" key="8">
    <source>
        <dbReference type="Pfam" id="PF00753"/>
    </source>
</evidence>
<dbReference type="Pfam" id="PF13567">
    <property type="entry name" value="DUF4131"/>
    <property type="match status" value="1"/>
</dbReference>
<dbReference type="GO" id="GO:0030420">
    <property type="term" value="P:establishment of competence for transformation"/>
    <property type="evidence" value="ECO:0007669"/>
    <property type="project" value="InterPro"/>
</dbReference>
<evidence type="ECO:0000256" key="3">
    <source>
        <dbReference type="ARBA" id="ARBA00022692"/>
    </source>
</evidence>
<reference evidence="11 12" key="1">
    <citation type="submission" date="2019-11" db="EMBL/GenBank/DDBJ databases">
        <title>Venatorbacter sp. nov. a predator of Campylobacter and other Gram-negative bacteria.</title>
        <authorList>
            <person name="Saeedi A."/>
            <person name="Cummings N.J."/>
            <person name="Connerton I.F."/>
            <person name="Connerton P.L."/>
        </authorList>
    </citation>
    <scope>NUCLEOTIDE SEQUENCE [LARGE SCALE GENOMIC DNA]</scope>
    <source>
        <strain evidence="11">XL5</strain>
    </source>
</reference>
<dbReference type="InterPro" id="IPR004477">
    <property type="entry name" value="ComEC_N"/>
</dbReference>
<evidence type="ECO:0000313" key="12">
    <source>
        <dbReference type="Proteomes" id="UP000596074"/>
    </source>
</evidence>
<dbReference type="EMBL" id="CP046056">
    <property type="protein sequence ID" value="QQD24078.1"/>
    <property type="molecule type" value="Genomic_DNA"/>
</dbReference>
<gene>
    <name evidence="11" type="ORF">GJQ55_06110</name>
</gene>
<dbReference type="InterPro" id="IPR035681">
    <property type="entry name" value="ComA-like_MBL"/>
</dbReference>
<evidence type="ECO:0000256" key="1">
    <source>
        <dbReference type="ARBA" id="ARBA00004651"/>
    </source>
</evidence>
<dbReference type="AlphaFoldDB" id="A0A9X7UWA5"/>
<evidence type="ECO:0000256" key="4">
    <source>
        <dbReference type="ARBA" id="ARBA00022989"/>
    </source>
</evidence>
<dbReference type="InterPro" id="IPR025405">
    <property type="entry name" value="DUF4131"/>
</dbReference>
<dbReference type="InterPro" id="IPR001279">
    <property type="entry name" value="Metallo-B-lactamas"/>
</dbReference>
<feature type="domain" description="Metallo-beta-lactamase" evidence="8">
    <location>
        <begin position="505"/>
        <end position="690"/>
    </location>
</feature>
<feature type="compositionally biased region" description="Low complexity" evidence="6">
    <location>
        <begin position="733"/>
        <end position="742"/>
    </location>
</feature>
<dbReference type="CDD" id="cd07731">
    <property type="entry name" value="ComA-like_MBL-fold"/>
    <property type="match status" value="1"/>
</dbReference>
<sequence length="757" mass="84472">MYLYLLLVTIGLLSGTLLTWPLWPLWVGLAVSLLALWRCPFWRTRSQPLLWLLCWLAGASWSSLWLEERLAQRLPAAQDRSLASLQLELLSAEQRGQVWRLQARVLTPAATLQQQGLPPLQQLQLNWYRTPHTLQAGQRWQADVLLRSPRNFLNNLPFDYEAFLLSRGVDASGYIRAAQLLDQDARPPGMRQRWLSWQQQHVDADAWPWVAGLVFGEQAAFSAGQWQLAQRTGTLHLLVVSGLHVGLMVLLALGVWWLLARLPLLKNGQGIYAVTLPGLLVVVGISAAYVWLAGAGIALQRAWVMLLVLVCLQYSRWRLRWPLALLLAVVVVLMVNPLIWTRPGFGLSFAAVLALLAFFQGRRSNRLEALWLPQLVVFVALLPLLLWWGQPVSLLQCLANLVAIPLLSLLLLPLALATALLPFAGLDALLAVVGGWFWELLHWLSNIPLPYLPWMPLPLLLLWVVWLLLVRRGVSAMALWPALALLLLWFVRAPVPQPGVMLMDVGQGQSMAFISPQATLLYDSGPRFSEHFDTGVAIVVPVLQRHGVRTVTDMIVSHADLDHAGGTAAILQELGAQRLWVGEPLSDLPASAPPPQDCHQSGDEWKVLSEVLLYRFLILPPDARAQVRDSGNNRSCVVQVQWYDQRFLLTGDISVDVEQQLVRRYGDELKSEVLVLGHHGSQTSSALVFLQTVAPAEVWISAGFNNRFGHPAPVVLERLAQLQIPWRNTAAAGALTRTTTGNSSGLRESWQPPWRQP</sequence>
<feature type="region of interest" description="Disordered" evidence="6">
    <location>
        <begin position="733"/>
        <end position="757"/>
    </location>
</feature>
<feature type="transmembrane region" description="Helical" evidence="7">
    <location>
        <begin position="321"/>
        <end position="339"/>
    </location>
</feature>
<feature type="transmembrane region" description="Helical" evidence="7">
    <location>
        <begin position="20"/>
        <end position="37"/>
    </location>
</feature>
<accession>A0A9X7UWA5</accession>
<evidence type="ECO:0000313" key="11">
    <source>
        <dbReference type="EMBL" id="QQD24078.1"/>
    </source>
</evidence>